<keyword evidence="7" id="KW-1185">Reference proteome</keyword>
<dbReference type="InterPro" id="IPR036390">
    <property type="entry name" value="WH_DNA-bd_sf"/>
</dbReference>
<dbReference type="SMART" id="SM00345">
    <property type="entry name" value="HTH_GNTR"/>
    <property type="match status" value="1"/>
</dbReference>
<dbReference type="SUPFAM" id="SSF48008">
    <property type="entry name" value="GntR ligand-binding domain-like"/>
    <property type="match status" value="1"/>
</dbReference>
<dbReference type="AlphaFoldDB" id="A0A2Z2NLC9"/>
<dbReference type="InterPro" id="IPR036388">
    <property type="entry name" value="WH-like_DNA-bd_sf"/>
</dbReference>
<dbReference type="RefSeq" id="WP_088917333.1">
    <property type="nucleotide sequence ID" value="NZ_CP018632.1"/>
</dbReference>
<dbReference type="OrthoDB" id="9799812at2"/>
<feature type="domain" description="HTH gntR-type" evidence="5">
    <location>
        <begin position="2"/>
        <end position="69"/>
    </location>
</feature>
<reference evidence="6 7" key="1">
    <citation type="submission" date="2016-12" db="EMBL/GenBank/DDBJ databases">
        <authorList>
            <person name="Song W.-J."/>
            <person name="Kurnit D.M."/>
        </authorList>
    </citation>
    <scope>NUCLEOTIDE SEQUENCE [LARGE SCALE GENOMIC DNA]</scope>
    <source>
        <strain evidence="6 7">IMCC3135</strain>
    </source>
</reference>
<name>A0A2Z2NLC9_9GAMM</name>
<evidence type="ECO:0000259" key="5">
    <source>
        <dbReference type="PROSITE" id="PS50949"/>
    </source>
</evidence>
<keyword evidence="3" id="KW-0804">Transcription</keyword>
<dbReference type="Pfam" id="PF00392">
    <property type="entry name" value="GntR"/>
    <property type="match status" value="1"/>
</dbReference>
<protein>
    <recommendedName>
        <fullName evidence="5">HTH gntR-type domain-containing protein</fullName>
    </recommendedName>
</protein>
<evidence type="ECO:0000313" key="7">
    <source>
        <dbReference type="Proteomes" id="UP000250079"/>
    </source>
</evidence>
<gene>
    <name evidence="6" type="ORF">IMCC3135_09330</name>
</gene>
<dbReference type="Gene3D" id="1.20.120.530">
    <property type="entry name" value="GntR ligand-binding domain-like"/>
    <property type="match status" value="1"/>
</dbReference>
<dbReference type="InterPro" id="IPR011711">
    <property type="entry name" value="GntR_C"/>
</dbReference>
<sequence>MATDSEELYETLRQGLIYGRWKSGERLIPQHLKEELSCTSSVLREALLRLAGEGLIVSEKNLGFRAVTHSQNTFREAAHLRLILEREAAELSLERGDFNWELALTAAYQKLAYVERQMIDSGDVEQLVQHWSLQDWNFHYTLMSACDSALLMRAYKTAFDTFRMYAVAQIPEFGFGREVTMSEHKAIYEAAINRDVAGCLAAIETHVTVYQNKNRSETPLPLKGQPAARLHLTGGTRKA</sequence>
<dbReference type="SUPFAM" id="SSF46785">
    <property type="entry name" value="Winged helix' DNA-binding domain"/>
    <property type="match status" value="1"/>
</dbReference>
<keyword evidence="2" id="KW-0238">DNA-binding</keyword>
<dbReference type="PANTHER" id="PTHR43537">
    <property type="entry name" value="TRANSCRIPTIONAL REGULATOR, GNTR FAMILY"/>
    <property type="match status" value="1"/>
</dbReference>
<dbReference type="Gene3D" id="1.10.10.10">
    <property type="entry name" value="Winged helix-like DNA-binding domain superfamily/Winged helix DNA-binding domain"/>
    <property type="match status" value="1"/>
</dbReference>
<keyword evidence="1" id="KW-0805">Transcription regulation</keyword>
<dbReference type="PANTHER" id="PTHR43537:SF24">
    <property type="entry name" value="GLUCONATE OPERON TRANSCRIPTIONAL REPRESSOR"/>
    <property type="match status" value="1"/>
</dbReference>
<dbReference type="EMBL" id="CP018632">
    <property type="protein sequence ID" value="ASJ71963.1"/>
    <property type="molecule type" value="Genomic_DNA"/>
</dbReference>
<proteinExistence type="predicted"/>
<dbReference type="SMART" id="SM00895">
    <property type="entry name" value="FCD"/>
    <property type="match status" value="1"/>
</dbReference>
<evidence type="ECO:0000256" key="2">
    <source>
        <dbReference type="ARBA" id="ARBA00023125"/>
    </source>
</evidence>
<dbReference type="InterPro" id="IPR008920">
    <property type="entry name" value="TF_FadR/GntR_C"/>
</dbReference>
<feature type="region of interest" description="Disordered" evidence="4">
    <location>
        <begin position="216"/>
        <end position="239"/>
    </location>
</feature>
<dbReference type="InterPro" id="IPR000524">
    <property type="entry name" value="Tscrpt_reg_HTH_GntR"/>
</dbReference>
<dbReference type="GO" id="GO:0003700">
    <property type="term" value="F:DNA-binding transcription factor activity"/>
    <property type="evidence" value="ECO:0007669"/>
    <property type="project" value="InterPro"/>
</dbReference>
<evidence type="ECO:0000256" key="1">
    <source>
        <dbReference type="ARBA" id="ARBA00023015"/>
    </source>
</evidence>
<accession>A0A2Z2NLC9</accession>
<dbReference type="Pfam" id="PF07729">
    <property type="entry name" value="FCD"/>
    <property type="match status" value="1"/>
</dbReference>
<dbReference type="KEGG" id="gai:IMCC3135_09330"/>
<evidence type="ECO:0000313" key="6">
    <source>
        <dbReference type="EMBL" id="ASJ71963.1"/>
    </source>
</evidence>
<organism evidence="6 7">
    <name type="scientific">Granulosicoccus antarcticus IMCC3135</name>
    <dbReference type="NCBI Taxonomy" id="1192854"/>
    <lineage>
        <taxon>Bacteria</taxon>
        <taxon>Pseudomonadati</taxon>
        <taxon>Pseudomonadota</taxon>
        <taxon>Gammaproteobacteria</taxon>
        <taxon>Chromatiales</taxon>
        <taxon>Granulosicoccaceae</taxon>
        <taxon>Granulosicoccus</taxon>
    </lineage>
</organism>
<dbReference type="PROSITE" id="PS50949">
    <property type="entry name" value="HTH_GNTR"/>
    <property type="match status" value="1"/>
</dbReference>
<dbReference type="GO" id="GO:0003677">
    <property type="term" value="F:DNA binding"/>
    <property type="evidence" value="ECO:0007669"/>
    <property type="project" value="UniProtKB-KW"/>
</dbReference>
<dbReference type="Proteomes" id="UP000250079">
    <property type="component" value="Chromosome"/>
</dbReference>
<evidence type="ECO:0000256" key="4">
    <source>
        <dbReference type="SAM" id="MobiDB-lite"/>
    </source>
</evidence>
<evidence type="ECO:0000256" key="3">
    <source>
        <dbReference type="ARBA" id="ARBA00023163"/>
    </source>
</evidence>